<feature type="transmembrane region" description="Helical" evidence="2">
    <location>
        <begin position="20"/>
        <end position="40"/>
    </location>
</feature>
<keyword evidence="2" id="KW-0472">Membrane</keyword>
<keyword evidence="2" id="KW-0812">Transmembrane</keyword>
<dbReference type="PANTHER" id="PTHR48081">
    <property type="entry name" value="AB HYDROLASE SUPERFAMILY PROTEIN C4A8.06C"/>
    <property type="match status" value="1"/>
</dbReference>
<proteinExistence type="predicted"/>
<organism evidence="4 5">
    <name type="scientific">Hohenbuehelia grisea</name>
    <dbReference type="NCBI Taxonomy" id="104357"/>
    <lineage>
        <taxon>Eukaryota</taxon>
        <taxon>Fungi</taxon>
        <taxon>Dikarya</taxon>
        <taxon>Basidiomycota</taxon>
        <taxon>Agaricomycotina</taxon>
        <taxon>Agaricomycetes</taxon>
        <taxon>Agaricomycetidae</taxon>
        <taxon>Agaricales</taxon>
        <taxon>Pleurotineae</taxon>
        <taxon>Pleurotaceae</taxon>
        <taxon>Hohenbuehelia</taxon>
    </lineage>
</organism>
<dbReference type="EMBL" id="JASNQZ010000010">
    <property type="protein sequence ID" value="KAL0952841.1"/>
    <property type="molecule type" value="Genomic_DNA"/>
</dbReference>
<evidence type="ECO:0000259" key="3">
    <source>
        <dbReference type="Pfam" id="PF07859"/>
    </source>
</evidence>
<gene>
    <name evidence="4" type="ORF">HGRIS_007066</name>
</gene>
<dbReference type="InterPro" id="IPR050300">
    <property type="entry name" value="GDXG_lipolytic_enzyme"/>
</dbReference>
<name>A0ABR3JC28_9AGAR</name>
<protein>
    <recommendedName>
        <fullName evidence="3">Alpha/beta hydrolase fold-3 domain-containing protein</fullName>
    </recommendedName>
</protein>
<reference evidence="5" key="1">
    <citation type="submission" date="2024-06" db="EMBL/GenBank/DDBJ databases">
        <title>Multi-omics analyses provide insights into the biosynthesis of the anticancer antibiotic pleurotin in Hohenbuehelia grisea.</title>
        <authorList>
            <person name="Weaver J.A."/>
            <person name="Alberti F."/>
        </authorList>
    </citation>
    <scope>NUCLEOTIDE SEQUENCE [LARGE SCALE GENOMIC DNA]</scope>
    <source>
        <strain evidence="5">T-177</strain>
    </source>
</reference>
<keyword evidence="5" id="KW-1185">Reference proteome</keyword>
<dbReference type="Proteomes" id="UP001556367">
    <property type="component" value="Unassembled WGS sequence"/>
</dbReference>
<keyword evidence="2" id="KW-1133">Transmembrane helix</keyword>
<evidence type="ECO:0000256" key="2">
    <source>
        <dbReference type="SAM" id="Phobius"/>
    </source>
</evidence>
<evidence type="ECO:0000256" key="1">
    <source>
        <dbReference type="ARBA" id="ARBA00022801"/>
    </source>
</evidence>
<evidence type="ECO:0000313" key="4">
    <source>
        <dbReference type="EMBL" id="KAL0952841.1"/>
    </source>
</evidence>
<dbReference type="Pfam" id="PF07859">
    <property type="entry name" value="Abhydrolase_3"/>
    <property type="match status" value="1"/>
</dbReference>
<dbReference type="PANTHER" id="PTHR48081:SF31">
    <property type="entry name" value="STERYL ACETYL HYDROLASE MUG81-RELATED"/>
    <property type="match status" value="1"/>
</dbReference>
<dbReference type="SUPFAM" id="SSF53474">
    <property type="entry name" value="alpha/beta-Hydrolases"/>
    <property type="match status" value="1"/>
</dbReference>
<dbReference type="Gene3D" id="3.40.50.1820">
    <property type="entry name" value="alpha/beta hydrolase"/>
    <property type="match status" value="1"/>
</dbReference>
<accession>A0ABR3JC28</accession>
<dbReference type="InterPro" id="IPR013094">
    <property type="entry name" value="AB_hydrolase_3"/>
</dbReference>
<dbReference type="InterPro" id="IPR029058">
    <property type="entry name" value="AB_hydrolase_fold"/>
</dbReference>
<sequence length="365" mass="40407">MPKPLQYARLSLREVITLPLILLGLPFALVGTLLSIPWSAKLKDKPWRRVVVESTFRYVSYLTTAQAQKLSGTTSATYRKAVAKYGLDPVVEEIGEAAQLFWLGEKRSDYVLLYIHGGAFWAPLLEPSIDCWRYVQQKLKARTNSHNVGVAILKYSLWPEATFPTPLCQTALAINHLLASGVHPSNLQLVGDSAGANIITQVLFHILHPLDGVPSVKLSSPISGAFMISPWASLSANSPSRAKNHPFDVVTATKLRSWGDSILADVPAPLRSYIEAADAPEAWFDGIDRVVDRIFITAGGLECLRDDIVRFAEKLKTRHPRVELVVQRGGVHDDMIMDFTAGLPEDQLGELWPICIQWFAAGFEE</sequence>
<feature type="domain" description="Alpha/beta hydrolase fold-3" evidence="3">
    <location>
        <begin position="112"/>
        <end position="333"/>
    </location>
</feature>
<evidence type="ECO:0000313" key="5">
    <source>
        <dbReference type="Proteomes" id="UP001556367"/>
    </source>
</evidence>
<comment type="caution">
    <text evidence="4">The sequence shown here is derived from an EMBL/GenBank/DDBJ whole genome shotgun (WGS) entry which is preliminary data.</text>
</comment>
<keyword evidence="1" id="KW-0378">Hydrolase</keyword>